<accession>A0ABS2QRQ7</accession>
<dbReference type="Proteomes" id="UP000809829">
    <property type="component" value="Unassembled WGS sequence"/>
</dbReference>
<sequence length="79" mass="9579">MNAQQVEDIFDFYGLSPIYNQFRYRFEVFGLFDSISTELLEDFLDTYTIEALTFQEFHFLFLSFKHIYAQLPFAHHYSN</sequence>
<protein>
    <submittedName>
        <fullName evidence="1">Uncharacterized protein</fullName>
    </submittedName>
</protein>
<keyword evidence="2" id="KW-1185">Reference proteome</keyword>
<proteinExistence type="predicted"/>
<gene>
    <name evidence="1" type="ORF">JOC83_000804</name>
</gene>
<name>A0ABS2QRQ7_9BACI</name>
<organism evidence="1 2">
    <name type="scientific">Priestia iocasae</name>
    <dbReference type="NCBI Taxonomy" id="2291674"/>
    <lineage>
        <taxon>Bacteria</taxon>
        <taxon>Bacillati</taxon>
        <taxon>Bacillota</taxon>
        <taxon>Bacilli</taxon>
        <taxon>Bacillales</taxon>
        <taxon>Bacillaceae</taxon>
        <taxon>Priestia</taxon>
    </lineage>
</organism>
<comment type="caution">
    <text evidence="1">The sequence shown here is derived from an EMBL/GenBank/DDBJ whole genome shotgun (WGS) entry which is preliminary data.</text>
</comment>
<evidence type="ECO:0000313" key="1">
    <source>
        <dbReference type="EMBL" id="MBM7701978.1"/>
    </source>
</evidence>
<dbReference type="EMBL" id="JAFBFC010000001">
    <property type="protein sequence ID" value="MBM7701978.1"/>
    <property type="molecule type" value="Genomic_DNA"/>
</dbReference>
<reference evidence="1 2" key="1">
    <citation type="submission" date="2021-01" db="EMBL/GenBank/DDBJ databases">
        <title>Genomic Encyclopedia of Type Strains, Phase IV (KMG-IV): sequencing the most valuable type-strain genomes for metagenomic binning, comparative biology and taxonomic classification.</title>
        <authorList>
            <person name="Goeker M."/>
        </authorList>
    </citation>
    <scope>NUCLEOTIDE SEQUENCE [LARGE SCALE GENOMIC DNA]</scope>
    <source>
        <strain evidence="1 2">DSM 104297</strain>
    </source>
</reference>
<evidence type="ECO:0000313" key="2">
    <source>
        <dbReference type="Proteomes" id="UP000809829"/>
    </source>
</evidence>
<dbReference type="RefSeq" id="WP_205184107.1">
    <property type="nucleotide sequence ID" value="NZ_JAFBFC010000001.1"/>
</dbReference>